<comment type="similarity">
    <text evidence="1">Belongs to the 4-hydroxybenzoyl-CoA thioesterase family.</text>
</comment>
<accession>A0A150HLK9</accession>
<keyword evidence="2 3" id="KW-0378">Hydrolase</keyword>
<dbReference type="GO" id="GO:0061522">
    <property type="term" value="F:1,4-dihydroxy-2-naphthoyl-CoA thioesterase activity"/>
    <property type="evidence" value="ECO:0007669"/>
    <property type="project" value="UniProtKB-EC"/>
</dbReference>
<comment type="caution">
    <text evidence="3">The sequence shown here is derived from an EMBL/GenBank/DDBJ whole genome shotgun (WGS) entry which is preliminary data.</text>
</comment>
<dbReference type="PANTHER" id="PTHR31793">
    <property type="entry name" value="4-HYDROXYBENZOYL-COA THIOESTERASE FAMILY MEMBER"/>
    <property type="match status" value="1"/>
</dbReference>
<gene>
    <name evidence="3" type="ORF">AVENLUH5627_02588</name>
</gene>
<evidence type="ECO:0000256" key="1">
    <source>
        <dbReference type="ARBA" id="ARBA00005953"/>
    </source>
</evidence>
<dbReference type="EMBL" id="JRUE01000210">
    <property type="protein sequence ID" value="KXZ66304.1"/>
    <property type="molecule type" value="Genomic_DNA"/>
</dbReference>
<dbReference type="AlphaFoldDB" id="A0A150HLK9"/>
<dbReference type="CDD" id="cd00586">
    <property type="entry name" value="4HBT"/>
    <property type="match status" value="1"/>
</dbReference>
<dbReference type="EC" id="3.1.2.28" evidence="3"/>
<dbReference type="RefSeq" id="WP_061519292.1">
    <property type="nucleotide sequence ID" value="NZ_JRUE01000210.1"/>
</dbReference>
<evidence type="ECO:0000313" key="4">
    <source>
        <dbReference type="Proteomes" id="UP000075680"/>
    </source>
</evidence>
<dbReference type="InterPro" id="IPR029069">
    <property type="entry name" value="HotDog_dom_sf"/>
</dbReference>
<dbReference type="PATRIC" id="fig|52133.18.peg.2657"/>
<evidence type="ECO:0000313" key="3">
    <source>
        <dbReference type="EMBL" id="KXZ66304.1"/>
    </source>
</evidence>
<dbReference type="InterPro" id="IPR050563">
    <property type="entry name" value="4-hydroxybenzoyl-CoA_TE"/>
</dbReference>
<organism evidence="3 4">
    <name type="scientific">Acinetobacter venetianus</name>
    <dbReference type="NCBI Taxonomy" id="52133"/>
    <lineage>
        <taxon>Bacteria</taxon>
        <taxon>Pseudomonadati</taxon>
        <taxon>Pseudomonadota</taxon>
        <taxon>Gammaproteobacteria</taxon>
        <taxon>Moraxellales</taxon>
        <taxon>Moraxellaceae</taxon>
        <taxon>Acinetobacter</taxon>
    </lineage>
</organism>
<dbReference type="SUPFAM" id="SSF54637">
    <property type="entry name" value="Thioesterase/thiol ester dehydrase-isomerase"/>
    <property type="match status" value="1"/>
</dbReference>
<protein>
    <submittedName>
        <fullName evidence="3">1,4-dihydroxy-2-naphthoyl-CoA hydrolase</fullName>
        <ecNumber evidence="3">3.1.2.28</ecNumber>
    </submittedName>
</protein>
<name>A0A150HLK9_9GAMM</name>
<reference evidence="3 4" key="1">
    <citation type="journal article" date="2016" name="Sci. Rep.">
        <title>Genomic and phenotypic characterization of the species Acinetobacter venetianus.</title>
        <authorList>
            <person name="Fondi M."/>
            <person name="Maida I."/>
            <person name="Perrin E."/>
            <person name="Orlandini V."/>
            <person name="La Torre L."/>
            <person name="Bosi E."/>
            <person name="Negroni A."/>
            <person name="Zanaroli G."/>
            <person name="Fava F."/>
            <person name="Decorosi F."/>
            <person name="Giovannetti L."/>
            <person name="Viti C."/>
            <person name="Vaneechoutte M."/>
            <person name="Dijkshoorn L."/>
            <person name="Fani R."/>
        </authorList>
    </citation>
    <scope>NUCLEOTIDE SEQUENCE [LARGE SCALE GENOMIC DNA]</scope>
    <source>
        <strain evidence="3 4">LUH5627</strain>
    </source>
</reference>
<dbReference type="PANTHER" id="PTHR31793:SF27">
    <property type="entry name" value="NOVEL THIOESTERASE SUPERFAMILY DOMAIN AND SAPOSIN A-TYPE DOMAIN CONTAINING PROTEIN (0610012H03RIK)"/>
    <property type="match status" value="1"/>
</dbReference>
<proteinExistence type="inferred from homology"/>
<dbReference type="Gene3D" id="3.10.129.10">
    <property type="entry name" value="Hotdog Thioesterase"/>
    <property type="match status" value="1"/>
</dbReference>
<dbReference type="Proteomes" id="UP000075680">
    <property type="component" value="Unassembled WGS sequence"/>
</dbReference>
<dbReference type="GO" id="GO:0047617">
    <property type="term" value="F:fatty acyl-CoA hydrolase activity"/>
    <property type="evidence" value="ECO:0007669"/>
    <property type="project" value="TreeGrafter"/>
</dbReference>
<sequence length="131" mass="15256">MFSLSITPRFYETDAFGHINNTVITGWFETAREPIFRLFNPSMEIKNLPLILARVEVDFVAQIYYGANIEIKTWIEHIGNSSFIVAHEAWQNDQCVARGKAVQVYFDFSTQKSDRIPDQFRTKLQQCMTNQ</sequence>
<dbReference type="Pfam" id="PF13279">
    <property type="entry name" value="4HBT_2"/>
    <property type="match status" value="1"/>
</dbReference>
<evidence type="ECO:0000256" key="2">
    <source>
        <dbReference type="ARBA" id="ARBA00022801"/>
    </source>
</evidence>